<gene>
    <name evidence="6" type="ORF">SAMN05216272_106352</name>
</gene>
<keyword evidence="7" id="KW-1185">Reference proteome</keyword>
<dbReference type="GO" id="GO:0005975">
    <property type="term" value="P:carbohydrate metabolic process"/>
    <property type="evidence" value="ECO:0007669"/>
    <property type="project" value="InterPro"/>
</dbReference>
<dbReference type="InterPro" id="IPR006879">
    <property type="entry name" value="YdjC-like"/>
</dbReference>
<evidence type="ECO:0000256" key="4">
    <source>
        <dbReference type="ARBA" id="ARBA00022842"/>
    </source>
</evidence>
<dbReference type="Proteomes" id="UP000199636">
    <property type="component" value="Unassembled WGS sequence"/>
</dbReference>
<keyword evidence="2" id="KW-0479">Metal-binding</keyword>
<dbReference type="SUPFAM" id="SSF88713">
    <property type="entry name" value="Glycoside hydrolase/deacetylase"/>
    <property type="match status" value="1"/>
</dbReference>
<evidence type="ECO:0000256" key="1">
    <source>
        <dbReference type="ARBA" id="ARBA00001946"/>
    </source>
</evidence>
<evidence type="ECO:0000256" key="3">
    <source>
        <dbReference type="ARBA" id="ARBA00022801"/>
    </source>
</evidence>
<evidence type="ECO:0000313" key="6">
    <source>
        <dbReference type="EMBL" id="SDI20193.1"/>
    </source>
</evidence>
<dbReference type="Gene3D" id="3.20.20.370">
    <property type="entry name" value="Glycoside hydrolase/deacetylase"/>
    <property type="match status" value="1"/>
</dbReference>
<dbReference type="EMBL" id="FNDS01000006">
    <property type="protein sequence ID" value="SDI20193.1"/>
    <property type="molecule type" value="Genomic_DNA"/>
</dbReference>
<dbReference type="GO" id="GO:0019213">
    <property type="term" value="F:deacetylase activity"/>
    <property type="evidence" value="ECO:0007669"/>
    <property type="project" value="TreeGrafter"/>
</dbReference>
<dbReference type="OrthoDB" id="9774177at2"/>
<evidence type="ECO:0000256" key="2">
    <source>
        <dbReference type="ARBA" id="ARBA00022723"/>
    </source>
</evidence>
<name>A0A1G8IMT6_9PSED</name>
<dbReference type="GO" id="GO:0016787">
    <property type="term" value="F:hydrolase activity"/>
    <property type="evidence" value="ECO:0007669"/>
    <property type="project" value="UniProtKB-KW"/>
</dbReference>
<sequence>MTQPLLAIVNADDFGLSREENRVIVAAFDAGVVSSATLMANMPAFTEACALGHEHGVQDSLGLHFNLTYGEPLSPALRREPAFCDADGRLDLGLPRHVLRLSASAAAALRGELQAQWQACLAQGIRPSHIDSHQHVHNLWPIAALVARFAAEQGVPVRLARNLGRNIGPAKRLFKYLLNRRLSRLSGCSVAQVCTPRDLLDGLRPGSPVEIVAHPSRLADGGFGDAYLPPGESLVEVLASGLGQHRRISYRDLAALSAAGLGSPCG</sequence>
<dbReference type="AlphaFoldDB" id="A0A1G8IMT6"/>
<keyword evidence="5" id="KW-0119">Carbohydrate metabolism</keyword>
<dbReference type="RefSeq" id="WP_090263992.1">
    <property type="nucleotide sequence ID" value="NZ_FNDS01000006.1"/>
</dbReference>
<evidence type="ECO:0000256" key="5">
    <source>
        <dbReference type="ARBA" id="ARBA00023277"/>
    </source>
</evidence>
<keyword evidence="3" id="KW-0378">Hydrolase</keyword>
<keyword evidence="4" id="KW-0460">Magnesium</keyword>
<reference evidence="7" key="1">
    <citation type="submission" date="2016-10" db="EMBL/GenBank/DDBJ databases">
        <authorList>
            <person name="Varghese N."/>
            <person name="Submissions S."/>
        </authorList>
    </citation>
    <scope>NUCLEOTIDE SEQUENCE [LARGE SCALE GENOMIC DNA]</scope>
    <source>
        <strain evidence="7">CCM 7469</strain>
    </source>
</reference>
<dbReference type="GO" id="GO:0046872">
    <property type="term" value="F:metal ion binding"/>
    <property type="evidence" value="ECO:0007669"/>
    <property type="project" value="UniProtKB-KW"/>
</dbReference>
<protein>
    <recommendedName>
        <fullName evidence="8">ChbG/HpnK family deacetylase</fullName>
    </recommendedName>
</protein>
<dbReference type="PANTHER" id="PTHR31609">
    <property type="entry name" value="YDJC DEACETYLASE FAMILY MEMBER"/>
    <property type="match status" value="1"/>
</dbReference>
<dbReference type="Pfam" id="PF04794">
    <property type="entry name" value="YdjC"/>
    <property type="match status" value="1"/>
</dbReference>
<organism evidence="6 7">
    <name type="scientific">Pseudomonas panipatensis</name>
    <dbReference type="NCBI Taxonomy" id="428992"/>
    <lineage>
        <taxon>Bacteria</taxon>
        <taxon>Pseudomonadati</taxon>
        <taxon>Pseudomonadota</taxon>
        <taxon>Gammaproteobacteria</taxon>
        <taxon>Pseudomonadales</taxon>
        <taxon>Pseudomonadaceae</taxon>
        <taxon>Pseudomonas</taxon>
    </lineage>
</organism>
<dbReference type="STRING" id="428992.SAMN05216272_106352"/>
<evidence type="ECO:0000313" key="7">
    <source>
        <dbReference type="Proteomes" id="UP000199636"/>
    </source>
</evidence>
<dbReference type="PANTHER" id="PTHR31609:SF1">
    <property type="entry name" value="CARBOHYDRATE DEACETYLASE"/>
    <property type="match status" value="1"/>
</dbReference>
<comment type="cofactor">
    <cofactor evidence="1">
        <name>Mg(2+)</name>
        <dbReference type="ChEBI" id="CHEBI:18420"/>
    </cofactor>
</comment>
<accession>A0A1G8IMT6</accession>
<dbReference type="InterPro" id="IPR011330">
    <property type="entry name" value="Glyco_hydro/deAcase_b/a-brl"/>
</dbReference>
<proteinExistence type="predicted"/>
<evidence type="ECO:0008006" key="8">
    <source>
        <dbReference type="Google" id="ProtNLM"/>
    </source>
</evidence>